<dbReference type="PANTHER" id="PTHR12943:SF27">
    <property type="entry name" value="HOMOCYSTEINE-INDUCED ENDOPLASMIC RETICULUM PROTEIN, ISOFORM A"/>
    <property type="match status" value="1"/>
</dbReference>
<proteinExistence type="predicted"/>
<reference evidence="3" key="1">
    <citation type="submission" date="2008-07" db="EMBL/GenBank/DDBJ databases">
        <title>Annotation of Ajellomyces capsulatus strain H88.</title>
        <authorList>
            <person name="Champion M."/>
            <person name="Cuomo C."/>
            <person name="Ma L.-J."/>
            <person name="Henn M.R."/>
            <person name="Sil A."/>
            <person name="Goldman B."/>
            <person name="Young S.K."/>
            <person name="Kodira C.D."/>
            <person name="Zeng Q."/>
            <person name="Koehrsen M."/>
            <person name="Alvarado L."/>
            <person name="Berlin A."/>
            <person name="Borenstein D."/>
            <person name="Chen Z."/>
            <person name="Engels R."/>
            <person name="Freedman E."/>
            <person name="Gellesch M."/>
            <person name="Goldberg J."/>
            <person name="Griggs A."/>
            <person name="Gujja S."/>
            <person name="Heiman D."/>
            <person name="Hepburn T."/>
            <person name="Howarth C."/>
            <person name="Jen D."/>
            <person name="Larson L."/>
            <person name="Lewis B."/>
            <person name="Mehta T."/>
            <person name="Park D."/>
            <person name="Pearson M."/>
            <person name="Roberts A."/>
            <person name="Saif S."/>
            <person name="Shea T."/>
            <person name="Shenoy N."/>
            <person name="Sisk P."/>
            <person name="Stolte C."/>
            <person name="Sykes S."/>
            <person name="Walk T."/>
            <person name="White J."/>
            <person name="Yandava C."/>
            <person name="Klein B."/>
            <person name="McEwen J.G."/>
            <person name="Puccia R."/>
            <person name="Goldman G.H."/>
            <person name="Felipe M.S."/>
            <person name="Nino-Vega G."/>
            <person name="San-Blas G."/>
            <person name="Taylor J."/>
            <person name="Mendoza L."/>
            <person name="Galagan J."/>
            <person name="Nusbaum C."/>
            <person name="Birren B."/>
        </authorList>
    </citation>
    <scope>NUCLEOTIDE SEQUENCE [LARGE SCALE GENOMIC DNA]</scope>
    <source>
        <strain evidence="3">H88</strain>
    </source>
</reference>
<dbReference type="STRING" id="544711.F0UFS4"/>
<accession>F0UFS4</accession>
<dbReference type="Gene3D" id="3.10.20.90">
    <property type="entry name" value="Phosphatidylinositol 3-kinase Catalytic Subunit, Chain A, domain 1"/>
    <property type="match status" value="1"/>
</dbReference>
<dbReference type="EMBL" id="DS990638">
    <property type="protein sequence ID" value="EGC44181.1"/>
    <property type="molecule type" value="Genomic_DNA"/>
</dbReference>
<dbReference type="SUPFAM" id="SSF54236">
    <property type="entry name" value="Ubiquitin-like"/>
    <property type="match status" value="1"/>
</dbReference>
<dbReference type="InterPro" id="IPR029071">
    <property type="entry name" value="Ubiquitin-like_domsf"/>
</dbReference>
<name>F0UFS4_AJEC8</name>
<sequence>MSTDIQSQDISGVAEFGNAAGTPAQTVDLHILSPSLEVPTRVTLDNLPLAMKILDLKTRLSETLPSRPRPDIQRLIYRGKPLLNNEERLSNIVQHADGRVHTIHLVLPPSQVKVTIPPPTNDISNLPNPPQESSNLRLRTNNVEPTVQRPHGQAQFNPAAFTSQVAAIRQHVIAQHQHLAAQITQNSRLVDPTRPSGTGVAPAINTTGVPFQNTVENSPLYVDVNSPLYGTRFGLPAPNLQSERVGSTPIVPRGSGRVEPVWEVQTKIDNEQSQPILEQIFAMEGQLRRGHLPVVEEISSIRIQLHQILDEQDRIPLGRRDSMPANLLARLSSLSTRVDQIRISRARSFAFSPQNSLLNSSPTVQDPTQTSLYLLSSPSGYHAILLPPASASGYGTIHTGTSVFPTHRTTIHPHITPIPHDATHAAPSTTNIPPAVNQAILQQQERHRIILGPANLSRILGRLWLFIRLYFFCYMFTEDGTWLRIVLISLSAVTALVSETDIPQRFQRAALDPLHRLLEYLLPMDIHQPRDANRASGGVNTNDPAVHPMQPNTINGDLRSTVERQHPTAMAHSEPAVYNRLRTAERALALLVASLVPGVGERRVAARNAAETARQNQLAAVREAEESRAREQENDVAEVPDNAAGEQPGDAVVIEPGTPADSTVDLEEGDSAIET</sequence>
<dbReference type="PANTHER" id="PTHR12943">
    <property type="entry name" value="HOMOCYSTEINE-RESPONSIVE ENDOPLASMIC RETICULUM-RESIDENT UNIQUITIN-LIKE DOMAIN HERPUD PROTEIN FAMILY MEMBER"/>
    <property type="match status" value="1"/>
</dbReference>
<dbReference type="AlphaFoldDB" id="F0UFS4"/>
<organism evidence="3">
    <name type="scientific">Ajellomyces capsulatus (strain H88)</name>
    <name type="common">Darling's disease fungus</name>
    <name type="synonym">Histoplasma capsulatum</name>
    <dbReference type="NCBI Taxonomy" id="544711"/>
    <lineage>
        <taxon>Eukaryota</taxon>
        <taxon>Fungi</taxon>
        <taxon>Dikarya</taxon>
        <taxon>Ascomycota</taxon>
        <taxon>Pezizomycotina</taxon>
        <taxon>Eurotiomycetes</taxon>
        <taxon>Eurotiomycetidae</taxon>
        <taxon>Onygenales</taxon>
        <taxon>Ajellomycetaceae</taxon>
        <taxon>Histoplasma</taxon>
    </lineage>
</organism>
<evidence type="ECO:0000313" key="2">
    <source>
        <dbReference type="EMBL" id="EGC44181.1"/>
    </source>
</evidence>
<feature type="compositionally biased region" description="Basic and acidic residues" evidence="1">
    <location>
        <begin position="624"/>
        <end position="633"/>
    </location>
</feature>
<feature type="region of interest" description="Disordered" evidence="1">
    <location>
        <begin position="624"/>
        <end position="675"/>
    </location>
</feature>
<dbReference type="InterPro" id="IPR039751">
    <property type="entry name" value="HERPUD1/2"/>
</dbReference>
<protein>
    <submittedName>
        <fullName evidence="2">Ubiquitin family protein</fullName>
    </submittedName>
</protein>
<dbReference type="OrthoDB" id="21589at2759"/>
<feature type="compositionally biased region" description="Acidic residues" evidence="1">
    <location>
        <begin position="664"/>
        <end position="675"/>
    </location>
</feature>
<evidence type="ECO:0000313" key="3">
    <source>
        <dbReference type="Proteomes" id="UP000008142"/>
    </source>
</evidence>
<gene>
    <name evidence="2" type="ORF">HCEG_03396</name>
</gene>
<dbReference type="HOGENOM" id="CLU_024875_0_0_1"/>
<feature type="region of interest" description="Disordered" evidence="1">
    <location>
        <begin position="531"/>
        <end position="555"/>
    </location>
</feature>
<dbReference type="OMA" id="NASWSRW"/>
<dbReference type="GO" id="GO:0030968">
    <property type="term" value="P:endoplasmic reticulum unfolded protein response"/>
    <property type="evidence" value="ECO:0007669"/>
    <property type="project" value="TreeGrafter"/>
</dbReference>
<evidence type="ECO:0000256" key="1">
    <source>
        <dbReference type="SAM" id="MobiDB-lite"/>
    </source>
</evidence>
<dbReference type="Proteomes" id="UP000008142">
    <property type="component" value="Unassembled WGS sequence"/>
</dbReference>